<dbReference type="Pfam" id="PF00182">
    <property type="entry name" value="Glyco_hydro_19"/>
    <property type="match status" value="1"/>
</dbReference>
<dbReference type="RefSeq" id="WP_210667141.1">
    <property type="nucleotide sequence ID" value="NZ_JAGFBV010000023.1"/>
</dbReference>
<dbReference type="GO" id="GO:0006032">
    <property type="term" value="P:chitin catabolic process"/>
    <property type="evidence" value="ECO:0007669"/>
    <property type="project" value="InterPro"/>
</dbReference>
<keyword evidence="2" id="KW-0378">Hydrolase</keyword>
<dbReference type="Gene3D" id="1.10.530.10">
    <property type="match status" value="1"/>
</dbReference>
<feature type="domain" description="Glycoside hydrolase family 19 catalytic" evidence="1">
    <location>
        <begin position="106"/>
        <end position="164"/>
    </location>
</feature>
<evidence type="ECO:0000313" key="2">
    <source>
        <dbReference type="EMBL" id="MBP4139170.1"/>
    </source>
</evidence>
<gene>
    <name evidence="2" type="ORF">J3495_13905</name>
</gene>
<evidence type="ECO:0000259" key="1">
    <source>
        <dbReference type="Pfam" id="PF00182"/>
    </source>
</evidence>
<sequence>MDFLLTNSITFLSIFNKYAINTPRRIAHFLAQLHEESGGFIKFNESLNYTPQGLIKTFGTNQISVAQANLYGRTAKQKANQQAIANIVYGGNWGKINLGNTLVGDGWRFRGRGLIQLTGRANYQAYKDYSGHDVIANPDLASRPDIAIDIAGWFWSVRFKLNPIADTNNINSITKKINGGLTNLDERVKQLNHYITIDTLGILKKKVKTKFLLNPYYNFWSGFLHLDY</sequence>
<name>A0A940X9G7_9FLAO</name>
<organism evidence="2 3">
    <name type="scientific">Flavobacterium geliluteum</name>
    <dbReference type="NCBI Taxonomy" id="2816120"/>
    <lineage>
        <taxon>Bacteria</taxon>
        <taxon>Pseudomonadati</taxon>
        <taxon>Bacteroidota</taxon>
        <taxon>Flavobacteriia</taxon>
        <taxon>Flavobacteriales</taxon>
        <taxon>Flavobacteriaceae</taxon>
        <taxon>Flavobacterium</taxon>
    </lineage>
</organism>
<protein>
    <submittedName>
        <fullName evidence="2">Glycoside hydrolase family 19 protein</fullName>
    </submittedName>
</protein>
<dbReference type="AlphaFoldDB" id="A0A940X9G7"/>
<proteinExistence type="predicted"/>
<dbReference type="PANTHER" id="PTHR34408">
    <property type="entry name" value="FAMILY PROTEIN, PUTATIVE-RELATED"/>
    <property type="match status" value="1"/>
</dbReference>
<dbReference type="InterPro" id="IPR023346">
    <property type="entry name" value="Lysozyme-like_dom_sf"/>
</dbReference>
<dbReference type="SUPFAM" id="SSF53955">
    <property type="entry name" value="Lysozyme-like"/>
    <property type="match status" value="1"/>
</dbReference>
<dbReference type="Proteomes" id="UP000675047">
    <property type="component" value="Unassembled WGS sequence"/>
</dbReference>
<reference evidence="2 3" key="1">
    <citation type="submission" date="2021-03" db="EMBL/GenBank/DDBJ databases">
        <title>Flavobacterium Flabelliformis Sp. Nov. And Flavobacterium Geliluteum Sp. Nov., Two Novel Multidrug Resistant Psychrophilic Species Isolated From Antarctica.</title>
        <authorList>
            <person name="Kralova S."/>
            <person name="Busse H.J."/>
            <person name="Bezdicek M."/>
            <person name="Nykrynova M."/>
            <person name="Kroupova E."/>
            <person name="Krsek D."/>
            <person name="Sedlacek I."/>
        </authorList>
    </citation>
    <scope>NUCLEOTIDE SEQUENCE [LARGE SCALE GENOMIC DNA]</scope>
    <source>
        <strain evidence="2 3">P7388</strain>
    </source>
</reference>
<dbReference type="EMBL" id="JAGFBV010000023">
    <property type="protein sequence ID" value="MBP4139170.1"/>
    <property type="molecule type" value="Genomic_DNA"/>
</dbReference>
<evidence type="ECO:0000313" key="3">
    <source>
        <dbReference type="Proteomes" id="UP000675047"/>
    </source>
</evidence>
<dbReference type="PANTHER" id="PTHR34408:SF1">
    <property type="entry name" value="GLYCOSYL HYDROLASE FAMILY 19 DOMAIN-CONTAINING PROTEIN HI_1415"/>
    <property type="match status" value="1"/>
</dbReference>
<dbReference type="InterPro" id="IPR052354">
    <property type="entry name" value="Cell_Wall_Dynamics_Protein"/>
</dbReference>
<dbReference type="GO" id="GO:0016998">
    <property type="term" value="P:cell wall macromolecule catabolic process"/>
    <property type="evidence" value="ECO:0007669"/>
    <property type="project" value="InterPro"/>
</dbReference>
<dbReference type="GO" id="GO:0004568">
    <property type="term" value="F:chitinase activity"/>
    <property type="evidence" value="ECO:0007669"/>
    <property type="project" value="InterPro"/>
</dbReference>
<accession>A0A940X9G7</accession>
<keyword evidence="3" id="KW-1185">Reference proteome</keyword>
<comment type="caution">
    <text evidence="2">The sequence shown here is derived from an EMBL/GenBank/DDBJ whole genome shotgun (WGS) entry which is preliminary data.</text>
</comment>
<dbReference type="InterPro" id="IPR000726">
    <property type="entry name" value="Glyco_hydro_19_cat"/>
</dbReference>